<dbReference type="Proteomes" id="UP000800040">
    <property type="component" value="Unassembled WGS sequence"/>
</dbReference>
<protein>
    <submittedName>
        <fullName evidence="1">Uncharacterized protein</fullName>
    </submittedName>
</protein>
<proteinExistence type="predicted"/>
<evidence type="ECO:0000313" key="1">
    <source>
        <dbReference type="EMBL" id="KAF1836727.1"/>
    </source>
</evidence>
<evidence type="ECO:0000313" key="2">
    <source>
        <dbReference type="Proteomes" id="UP000800040"/>
    </source>
</evidence>
<accession>A0A6A5KLC1</accession>
<sequence length="80" mass="9386">MIDSYRPFFRQVKARLLACLSVLWEKDTCALGALFLYPRKGTGSSHIKQERCKSTFSPFPTCSPLRWHLRQPHENFLEGW</sequence>
<dbReference type="EMBL" id="ML975270">
    <property type="protein sequence ID" value="KAF1836727.1"/>
    <property type="molecule type" value="Genomic_DNA"/>
</dbReference>
<gene>
    <name evidence="1" type="ORF">BDW02DRAFT_214585</name>
</gene>
<name>A0A6A5KLC1_9PLEO</name>
<reference evidence="1" key="1">
    <citation type="submission" date="2020-01" db="EMBL/GenBank/DDBJ databases">
        <authorList>
            <consortium name="DOE Joint Genome Institute"/>
            <person name="Haridas S."/>
            <person name="Albert R."/>
            <person name="Binder M."/>
            <person name="Bloem J."/>
            <person name="Labutti K."/>
            <person name="Salamov A."/>
            <person name="Andreopoulos B."/>
            <person name="Baker S.E."/>
            <person name="Barry K."/>
            <person name="Bills G."/>
            <person name="Bluhm B.H."/>
            <person name="Cannon C."/>
            <person name="Castanera R."/>
            <person name="Culley D.E."/>
            <person name="Daum C."/>
            <person name="Ezra D."/>
            <person name="Gonzalez J.B."/>
            <person name="Henrissat B."/>
            <person name="Kuo A."/>
            <person name="Liang C."/>
            <person name="Lipzen A."/>
            <person name="Lutzoni F."/>
            <person name="Magnuson J."/>
            <person name="Mondo S."/>
            <person name="Nolan M."/>
            <person name="Ohm R."/>
            <person name="Pangilinan J."/>
            <person name="Park H.-J."/>
            <person name="Ramirez L."/>
            <person name="Alfaro M."/>
            <person name="Sun H."/>
            <person name="Tritt A."/>
            <person name="Yoshinaga Y."/>
            <person name="Zwiers L.-H."/>
            <person name="Turgeon B.G."/>
            <person name="Goodwin S.B."/>
            <person name="Spatafora J.W."/>
            <person name="Crous P.W."/>
            <person name="Grigoriev I.V."/>
        </authorList>
    </citation>
    <scope>NUCLEOTIDE SEQUENCE</scope>
    <source>
        <strain evidence="1">P77</strain>
    </source>
</reference>
<dbReference type="AlphaFoldDB" id="A0A6A5KLC1"/>
<keyword evidence="2" id="KW-1185">Reference proteome</keyword>
<organism evidence="1 2">
    <name type="scientific">Decorospora gaudefroyi</name>
    <dbReference type="NCBI Taxonomy" id="184978"/>
    <lineage>
        <taxon>Eukaryota</taxon>
        <taxon>Fungi</taxon>
        <taxon>Dikarya</taxon>
        <taxon>Ascomycota</taxon>
        <taxon>Pezizomycotina</taxon>
        <taxon>Dothideomycetes</taxon>
        <taxon>Pleosporomycetidae</taxon>
        <taxon>Pleosporales</taxon>
        <taxon>Pleosporineae</taxon>
        <taxon>Pleosporaceae</taxon>
        <taxon>Decorospora</taxon>
    </lineage>
</organism>